<dbReference type="Pfam" id="PF06201">
    <property type="entry name" value="PITH"/>
    <property type="match status" value="1"/>
</dbReference>
<dbReference type="InterPro" id="IPR013766">
    <property type="entry name" value="Thioredoxin_domain"/>
</dbReference>
<dbReference type="FunFam" id="3.40.30.10:FF:000245">
    <property type="entry name" value="Thioredoxin"/>
    <property type="match status" value="1"/>
</dbReference>
<gene>
    <name evidence="4" type="ORF">C2G38_2227666</name>
</gene>
<dbReference type="Pfam" id="PF00085">
    <property type="entry name" value="Thioredoxin"/>
    <property type="match status" value="1"/>
</dbReference>
<sequence>MSYIKTIQNLAEYQELISSKKLTVVDFHATWCQPCHMIAPIFNELSSKYRHANFAKVDVDQLKEVAEAAQVRSMPTFKFYKNGQQCAQLVGANAEELKRLVAQHAGSPEESGSSLLNVQGHTDINEFITLNQVDCLNLKENHVAKSIFTKDGTFIESDVDEQLLISVPFNQAVKLHSIKLVSKDIEHAPKTIKIYANRINIGFDETDSTEETQLLQLTEKDYEENAIVPLRFVKFQNVTNISLFIEDNIGGEETTVLKELIFIGSPVETTKMENLKKIGGD</sequence>
<dbReference type="AlphaFoldDB" id="A0A397TZZ7"/>
<comment type="caution">
    <text evidence="4">The sequence shown here is derived from an EMBL/GenBank/DDBJ whole genome shotgun (WGS) entry which is preliminary data.</text>
</comment>
<dbReference type="InterPro" id="IPR008979">
    <property type="entry name" value="Galactose-bd-like_sf"/>
</dbReference>
<dbReference type="STRING" id="44941.A0A397TZZ7"/>
<dbReference type="Gene3D" id="2.60.120.470">
    <property type="entry name" value="PITH domain"/>
    <property type="match status" value="1"/>
</dbReference>
<dbReference type="SUPFAM" id="SSF49785">
    <property type="entry name" value="Galactose-binding domain-like"/>
    <property type="match status" value="1"/>
</dbReference>
<reference evidence="4 5" key="1">
    <citation type="submission" date="2018-06" db="EMBL/GenBank/DDBJ databases">
        <title>Comparative genomics reveals the genomic features of Rhizophagus irregularis, R. cerebriforme, R. diaphanum and Gigaspora rosea, and their symbiotic lifestyle signature.</title>
        <authorList>
            <person name="Morin E."/>
            <person name="San Clemente H."/>
            <person name="Chen E.C.H."/>
            <person name="De La Providencia I."/>
            <person name="Hainaut M."/>
            <person name="Kuo A."/>
            <person name="Kohler A."/>
            <person name="Murat C."/>
            <person name="Tang N."/>
            <person name="Roy S."/>
            <person name="Loubradou J."/>
            <person name="Henrissat B."/>
            <person name="Grigoriev I.V."/>
            <person name="Corradi N."/>
            <person name="Roux C."/>
            <person name="Martin F.M."/>
        </authorList>
    </citation>
    <scope>NUCLEOTIDE SEQUENCE [LARGE SCALE GENOMIC DNA]</scope>
    <source>
        <strain evidence="4 5">DAOM 194757</strain>
    </source>
</reference>
<dbReference type="GO" id="GO:0005737">
    <property type="term" value="C:cytoplasm"/>
    <property type="evidence" value="ECO:0007669"/>
    <property type="project" value="UniProtKB-ARBA"/>
</dbReference>
<evidence type="ECO:0000259" key="2">
    <source>
        <dbReference type="PROSITE" id="PS51352"/>
    </source>
</evidence>
<dbReference type="PROSITE" id="PS51532">
    <property type="entry name" value="PITH"/>
    <property type="match status" value="1"/>
</dbReference>
<dbReference type="InterPro" id="IPR037047">
    <property type="entry name" value="PITH_dom_sf"/>
</dbReference>
<dbReference type="Gene3D" id="3.40.30.10">
    <property type="entry name" value="Glutaredoxin"/>
    <property type="match status" value="1"/>
</dbReference>
<evidence type="ECO:0000256" key="1">
    <source>
        <dbReference type="ARBA" id="ARBA00023157"/>
    </source>
</evidence>
<dbReference type="CDD" id="cd02947">
    <property type="entry name" value="TRX_family"/>
    <property type="match status" value="1"/>
</dbReference>
<name>A0A397TZZ7_9GLOM</name>
<dbReference type="PANTHER" id="PTHR46115">
    <property type="entry name" value="THIOREDOXIN-LIKE PROTEIN 1"/>
    <property type="match status" value="1"/>
</dbReference>
<dbReference type="OrthoDB" id="10263751at2759"/>
<proteinExistence type="predicted"/>
<evidence type="ECO:0000313" key="5">
    <source>
        <dbReference type="Proteomes" id="UP000266673"/>
    </source>
</evidence>
<keyword evidence="5" id="KW-1185">Reference proteome</keyword>
<dbReference type="InterPro" id="IPR036249">
    <property type="entry name" value="Thioredoxin-like_sf"/>
</dbReference>
<organism evidence="4 5">
    <name type="scientific">Gigaspora rosea</name>
    <dbReference type="NCBI Taxonomy" id="44941"/>
    <lineage>
        <taxon>Eukaryota</taxon>
        <taxon>Fungi</taxon>
        <taxon>Fungi incertae sedis</taxon>
        <taxon>Mucoromycota</taxon>
        <taxon>Glomeromycotina</taxon>
        <taxon>Glomeromycetes</taxon>
        <taxon>Diversisporales</taxon>
        <taxon>Gigasporaceae</taxon>
        <taxon>Gigaspora</taxon>
    </lineage>
</organism>
<feature type="domain" description="Thioredoxin" evidence="2">
    <location>
        <begin position="1"/>
        <end position="106"/>
    </location>
</feature>
<dbReference type="EMBL" id="QKWP01002676">
    <property type="protein sequence ID" value="RIB02498.1"/>
    <property type="molecule type" value="Genomic_DNA"/>
</dbReference>
<evidence type="ECO:0000313" key="4">
    <source>
        <dbReference type="EMBL" id="RIB02498.1"/>
    </source>
</evidence>
<dbReference type="Proteomes" id="UP000266673">
    <property type="component" value="Unassembled WGS sequence"/>
</dbReference>
<keyword evidence="1" id="KW-1015">Disulfide bond</keyword>
<feature type="domain" description="PITH" evidence="3">
    <location>
        <begin position="113"/>
        <end position="281"/>
    </location>
</feature>
<accession>A0A397TZZ7</accession>
<dbReference type="PROSITE" id="PS51352">
    <property type="entry name" value="THIOREDOXIN_2"/>
    <property type="match status" value="1"/>
</dbReference>
<evidence type="ECO:0000259" key="3">
    <source>
        <dbReference type="PROSITE" id="PS51532"/>
    </source>
</evidence>
<dbReference type="SUPFAM" id="SSF52833">
    <property type="entry name" value="Thioredoxin-like"/>
    <property type="match status" value="1"/>
</dbReference>
<protein>
    <submittedName>
        <fullName evidence="4">PITH domain-containing protein</fullName>
    </submittedName>
</protein>
<dbReference type="InterPro" id="IPR010400">
    <property type="entry name" value="PITH_dom"/>
</dbReference>
<dbReference type="PRINTS" id="PR00421">
    <property type="entry name" value="THIOREDOXIN"/>
</dbReference>